<comment type="caution">
    <text evidence="7">The sequence shown here is derived from an EMBL/GenBank/DDBJ whole genome shotgun (WGS) entry which is preliminary data.</text>
</comment>
<dbReference type="OrthoDB" id="4471305at2"/>
<feature type="domain" description="AMP-binding enzyme C-terminal" evidence="6">
    <location>
        <begin position="447"/>
        <end position="525"/>
    </location>
</feature>
<dbReference type="AlphaFoldDB" id="A0A3D9HX17"/>
<dbReference type="PANTHER" id="PTHR43605:SF10">
    <property type="entry name" value="ACYL-COA SYNTHETASE MEDIUM CHAIN FAMILY MEMBER 3"/>
    <property type="match status" value="1"/>
</dbReference>
<dbReference type="FunFam" id="3.30.300.30:FF:000005">
    <property type="entry name" value="Acyl-coenzyme A synthetase ACSM5, mitochondrial"/>
    <property type="match status" value="1"/>
</dbReference>
<sequence>MLKAAGQYGEVYDSFQWQIPEYYNIGVDICDRQNPAAKAIIFRDQDGQVRDYSFGDLKALSNRFANLLSAHGAMREDRLAILLPQAPETAIAHIAAYKSGMIAVPLFVLFGEEALEYRLSASGARFLVTDKSGVEKIATIRDRLPALEAVFCIDGSMEDAQDFHALLERSSDRFEPVPTKADDPALIIFTSGTTGNPKGALHAHRVLLGHLPGVEFPHNFFPQDQDLFWTPADWAWIGGLIDVLLPSLHHGKPVLAYRAAKFDPEEAFRLMADFKVRNVFMPPTALKLMRQVEKPRERFSHDLRSIGSGGESLGAGLLDWGRETFGININEFYGQTECNLVVGCCEQAMDIRPGSMGKPIPGHQVEVIDADGNVLPAGEQGLIAVRRPDPVMFLRYWQNEQATAEKFIGDWLLTGDTGKKDEDGYLWYIGRDDDVITTAGYRVGPGEIEDCLINHPAVQLAAVIGVPDPIRTQSVKAYIVLRDGFSEDETLTREIQTYVKTKLAAHEYPRAIAYVRELPMTTTGKVMRRKLRDLPENS</sequence>
<keyword evidence="2" id="KW-0436">Ligase</keyword>
<dbReference type="InterPro" id="IPR042099">
    <property type="entry name" value="ANL_N_sf"/>
</dbReference>
<comment type="similarity">
    <text evidence="1">Belongs to the ATP-dependent AMP-binding enzyme family.</text>
</comment>
<evidence type="ECO:0000259" key="5">
    <source>
        <dbReference type="Pfam" id="PF00501"/>
    </source>
</evidence>
<keyword evidence="8" id="KW-1185">Reference proteome</keyword>
<keyword evidence="3" id="KW-0547">Nucleotide-binding</keyword>
<dbReference type="PROSITE" id="PS00455">
    <property type="entry name" value="AMP_BINDING"/>
    <property type="match status" value="1"/>
</dbReference>
<dbReference type="GO" id="GO:0005524">
    <property type="term" value="F:ATP binding"/>
    <property type="evidence" value="ECO:0007669"/>
    <property type="project" value="UniProtKB-KW"/>
</dbReference>
<dbReference type="Gene3D" id="3.40.50.12780">
    <property type="entry name" value="N-terminal domain of ligase-like"/>
    <property type="match status" value="1"/>
</dbReference>
<accession>A0A3D9HX17</accession>
<evidence type="ECO:0000256" key="1">
    <source>
        <dbReference type="ARBA" id="ARBA00006432"/>
    </source>
</evidence>
<gene>
    <name evidence="7" type="ORF">DFP90_101838</name>
</gene>
<dbReference type="Gene3D" id="3.30.300.30">
    <property type="match status" value="1"/>
</dbReference>
<dbReference type="InterPro" id="IPR025110">
    <property type="entry name" value="AMP-bd_C"/>
</dbReference>
<dbReference type="GO" id="GO:0006637">
    <property type="term" value="P:acyl-CoA metabolic process"/>
    <property type="evidence" value="ECO:0007669"/>
    <property type="project" value="TreeGrafter"/>
</dbReference>
<evidence type="ECO:0000259" key="6">
    <source>
        <dbReference type="Pfam" id="PF13193"/>
    </source>
</evidence>
<proteinExistence type="inferred from homology"/>
<dbReference type="GO" id="GO:0006633">
    <property type="term" value="P:fatty acid biosynthetic process"/>
    <property type="evidence" value="ECO:0007669"/>
    <property type="project" value="TreeGrafter"/>
</dbReference>
<dbReference type="FunFam" id="3.40.50.12780:FF:000063">
    <property type="entry name" value="Acetyl-coenzyme A synthetase"/>
    <property type="match status" value="1"/>
</dbReference>
<evidence type="ECO:0000313" key="7">
    <source>
        <dbReference type="EMBL" id="RED54037.1"/>
    </source>
</evidence>
<dbReference type="SUPFAM" id="SSF56801">
    <property type="entry name" value="Acetyl-CoA synthetase-like"/>
    <property type="match status" value="1"/>
</dbReference>
<dbReference type="RefSeq" id="WP_115935520.1">
    <property type="nucleotide sequence ID" value="NZ_QRDW01000001.1"/>
</dbReference>
<name>A0A3D9HX17_9PROT</name>
<dbReference type="InterPro" id="IPR000873">
    <property type="entry name" value="AMP-dep_synth/lig_dom"/>
</dbReference>
<dbReference type="InterPro" id="IPR020845">
    <property type="entry name" value="AMP-binding_CS"/>
</dbReference>
<dbReference type="CDD" id="cd05971">
    <property type="entry name" value="MACS_like_3"/>
    <property type="match status" value="1"/>
</dbReference>
<dbReference type="PANTHER" id="PTHR43605">
    <property type="entry name" value="ACYL-COENZYME A SYNTHETASE"/>
    <property type="match status" value="1"/>
</dbReference>
<protein>
    <submittedName>
        <fullName evidence="7">Acetyl-CoA synthetase</fullName>
    </submittedName>
</protein>
<organism evidence="7 8">
    <name type="scientific">Aestuariispira insulae</name>
    <dbReference type="NCBI Taxonomy" id="1461337"/>
    <lineage>
        <taxon>Bacteria</taxon>
        <taxon>Pseudomonadati</taxon>
        <taxon>Pseudomonadota</taxon>
        <taxon>Alphaproteobacteria</taxon>
        <taxon>Rhodospirillales</taxon>
        <taxon>Kiloniellaceae</taxon>
        <taxon>Aestuariispira</taxon>
    </lineage>
</organism>
<keyword evidence="4" id="KW-0067">ATP-binding</keyword>
<evidence type="ECO:0000256" key="2">
    <source>
        <dbReference type="ARBA" id="ARBA00022598"/>
    </source>
</evidence>
<dbReference type="Pfam" id="PF00501">
    <property type="entry name" value="AMP-binding"/>
    <property type="match status" value="1"/>
</dbReference>
<dbReference type="InterPro" id="IPR045851">
    <property type="entry name" value="AMP-bd_C_sf"/>
</dbReference>
<reference evidence="7 8" key="1">
    <citation type="submission" date="2018-07" db="EMBL/GenBank/DDBJ databases">
        <title>Genomic Encyclopedia of Type Strains, Phase III (KMG-III): the genomes of soil and plant-associated and newly described type strains.</title>
        <authorList>
            <person name="Whitman W."/>
        </authorList>
    </citation>
    <scope>NUCLEOTIDE SEQUENCE [LARGE SCALE GENOMIC DNA]</scope>
    <source>
        <strain evidence="7 8">CECT 8488</strain>
    </source>
</reference>
<evidence type="ECO:0000256" key="4">
    <source>
        <dbReference type="ARBA" id="ARBA00022840"/>
    </source>
</evidence>
<dbReference type="InterPro" id="IPR051087">
    <property type="entry name" value="Mitochondrial_ACSM"/>
</dbReference>
<feature type="domain" description="AMP-dependent synthetase/ligase" evidence="5">
    <location>
        <begin position="32"/>
        <end position="397"/>
    </location>
</feature>
<dbReference type="GO" id="GO:0015645">
    <property type="term" value="F:fatty acid ligase activity"/>
    <property type="evidence" value="ECO:0007669"/>
    <property type="project" value="TreeGrafter"/>
</dbReference>
<dbReference type="Pfam" id="PF13193">
    <property type="entry name" value="AMP-binding_C"/>
    <property type="match status" value="1"/>
</dbReference>
<dbReference type="EMBL" id="QRDW01000001">
    <property type="protein sequence ID" value="RED54037.1"/>
    <property type="molecule type" value="Genomic_DNA"/>
</dbReference>
<dbReference type="GO" id="GO:0016405">
    <property type="term" value="F:CoA-ligase activity"/>
    <property type="evidence" value="ECO:0007669"/>
    <property type="project" value="UniProtKB-ARBA"/>
</dbReference>
<dbReference type="InterPro" id="IPR049515">
    <property type="entry name" value="MACS_put"/>
</dbReference>
<dbReference type="Proteomes" id="UP000256845">
    <property type="component" value="Unassembled WGS sequence"/>
</dbReference>
<evidence type="ECO:0000256" key="3">
    <source>
        <dbReference type="ARBA" id="ARBA00022741"/>
    </source>
</evidence>
<dbReference type="GO" id="GO:0004321">
    <property type="term" value="F:fatty-acyl-CoA synthase activity"/>
    <property type="evidence" value="ECO:0007669"/>
    <property type="project" value="TreeGrafter"/>
</dbReference>
<evidence type="ECO:0000313" key="8">
    <source>
        <dbReference type="Proteomes" id="UP000256845"/>
    </source>
</evidence>